<comment type="caution">
    <text evidence="2">The sequence shown here is derived from an EMBL/GenBank/DDBJ whole genome shotgun (WGS) entry which is preliminary data.</text>
</comment>
<evidence type="ECO:0000313" key="2">
    <source>
        <dbReference type="EMBL" id="KAG2606465.1"/>
    </source>
</evidence>
<accession>A0A8T0TB53</accession>
<dbReference type="AlphaFoldDB" id="A0A8T0TB53"/>
<proteinExistence type="predicted"/>
<keyword evidence="3" id="KW-1185">Reference proteome</keyword>
<evidence type="ECO:0000313" key="3">
    <source>
        <dbReference type="Proteomes" id="UP000823388"/>
    </source>
</evidence>
<reference evidence="2" key="1">
    <citation type="submission" date="2020-05" db="EMBL/GenBank/DDBJ databases">
        <title>WGS assembly of Panicum virgatum.</title>
        <authorList>
            <person name="Lovell J.T."/>
            <person name="Jenkins J."/>
            <person name="Shu S."/>
            <person name="Juenger T.E."/>
            <person name="Schmutz J."/>
        </authorList>
    </citation>
    <scope>NUCLEOTIDE SEQUENCE</scope>
    <source>
        <strain evidence="2">AP13</strain>
    </source>
</reference>
<organism evidence="2 3">
    <name type="scientific">Panicum virgatum</name>
    <name type="common">Blackwell switchgrass</name>
    <dbReference type="NCBI Taxonomy" id="38727"/>
    <lineage>
        <taxon>Eukaryota</taxon>
        <taxon>Viridiplantae</taxon>
        <taxon>Streptophyta</taxon>
        <taxon>Embryophyta</taxon>
        <taxon>Tracheophyta</taxon>
        <taxon>Spermatophyta</taxon>
        <taxon>Magnoliopsida</taxon>
        <taxon>Liliopsida</taxon>
        <taxon>Poales</taxon>
        <taxon>Poaceae</taxon>
        <taxon>PACMAD clade</taxon>
        <taxon>Panicoideae</taxon>
        <taxon>Panicodae</taxon>
        <taxon>Paniceae</taxon>
        <taxon>Panicinae</taxon>
        <taxon>Panicum</taxon>
        <taxon>Panicum sect. Hiantes</taxon>
    </lineage>
</organism>
<evidence type="ECO:0000256" key="1">
    <source>
        <dbReference type="SAM" id="MobiDB-lite"/>
    </source>
</evidence>
<dbReference type="Proteomes" id="UP000823388">
    <property type="component" value="Chromosome 4N"/>
</dbReference>
<feature type="region of interest" description="Disordered" evidence="1">
    <location>
        <begin position="133"/>
        <end position="166"/>
    </location>
</feature>
<feature type="region of interest" description="Disordered" evidence="1">
    <location>
        <begin position="1"/>
        <end position="22"/>
    </location>
</feature>
<dbReference type="EMBL" id="CM029044">
    <property type="protein sequence ID" value="KAG2606465.1"/>
    <property type="molecule type" value="Genomic_DNA"/>
</dbReference>
<sequence length="184" mass="19721">MDGRDCRQRGGHAAPMSEDRAEVLLAPRRRYEPPCRNHHGEPIRFDAPDFLQGACQLVPAAAAVADVEVKPWPLRVWGGSPPPVPVARAHAAATCTGREMPALRGSTNVLRSHNDAVDDPCIHPSCWTPPPCSTATATPSTAPTSTPSRQTPPPCSTATSTTPASTPPLPRVSLLLYYFTFVQK</sequence>
<feature type="compositionally biased region" description="Low complexity" evidence="1">
    <location>
        <begin position="133"/>
        <end position="149"/>
    </location>
</feature>
<name>A0A8T0TB53_PANVG</name>
<protein>
    <submittedName>
        <fullName evidence="2">Uncharacterized protein</fullName>
    </submittedName>
</protein>
<gene>
    <name evidence="2" type="ORF">PVAP13_4NG213800</name>
</gene>